<sequence length="1443" mass="162105">MERNCEVSVSPLYPFYKLRCQGGNYQNKLCSLNALKGRSTKLETNDNNKLFDLLSVIMRENIHHLEMFKAKHFPVSYDCRAENAIKIFFGWSVGVNIKELSEYLDISEDVTKHFYLLSTLYAKRYIKSHIEEWKIGGVGIVVLLDVYPGGCNKFNYVTSQNQNCVLCIAEVKDIPPRFWFQILNQTDSNYRNKEISSAIFTIVRPGSILVIDLDSTAITEAAYDNLRNNYKVVVNLDSLKRHNTEEQSLLDNLETIWRPALDICEFANYQSDITSYYTSFLWNQRFDTNSTLLGLAIKINSMDTNMDTAAVEDVSALDKLQEVDSAKTDVNSAKNDPDETMEDETTIHGFNMSNVTVIETVLETTDAKTLEIAIDAETNEKLKMNSCEGSDSGVEVLETADSIILQRTLSANSENVQEFRTITPAQSYDSSIISYGSNYDEAYNILARRNSTLFEDYKLRNGDGTSEGGSESSSVTSTRDLKRSTCTGAKKKVMVAEKMKGQAISANRNRNCKPPLNQKCVPITPNRNKVSEKPIPKTPNQKMNVKPVGNRTKTAPDSLSLHQNFAKKDIKKNLIKQAATTKNTPTITPTDDGRWPSINSKPAPSLTRSFRGLLPNDTTPTRSRLQSSEAKNTLEKYGTLPRRRKEKSADSIRDLKKPNSRDSSTSRSNTASTLKKQNSREGTPAKSLPPYPRKKPVPKTKIYHETSVQTAWTVSDIEKALSGAIVSPTDPKDVEKYEQEVQVDCGKEELAKLQENLREISEKYDRLQQEMMEQKRMLSENDQKLKEERLEKDGLKEELKRNTDRVLAILGGNGSNEDDDENPSSDSLLMLECRFQNVSQVIINQENEISKLNAYCRTLQRDLDKSFAAQKILLQQQQELQEEGIELKEFMQAEKNALSEALRDAENEVKRYKLILIQKDKEVENKQEECKHLVRISEQRRHDALALQARLDTIEVKGRELLVHQGSNVSGAAVALSGLVSRLDGLVEELVTSYSISQQELDDVIFHNEAYSNSSSSPEASPGKFRGILKEKSPSPKRGSSFISAVINAIRNATSQTPFSGQRDISKDTICTDNSNSSELLDSETEPCLMMEPVLEDVIVPDGHSHNMISSGHSILGCSRLTHSESLNNLSQAILNRQISEQASMSLTESLNASFTSDISTVSDYGACISLVDQVIDVDNLVTRLLKVIRIIQLENEEVMNELQDERDGYCQQVDKQKDTNKIVAKQLKDWEILGARLKSELKELMQQLCKKNAEIEDIKCELNNQRKEVERLNQDVCEVSTALSKAEMDAKLKEDEANEAMKTWQSQGDMPPNEVLGRILVAQNEVTILKSQISEKDAKLNEIILEYTNAKQTFSEYFKSTFSENKKQYEIIDNVLGVLHSIQPVVSQNPELAVIQEDLEKVCMQSASSVRLLTPPPDCNANAAIVQAMANLGIIAQINSTA</sequence>
<reference evidence="1" key="1">
    <citation type="submission" date="2022-04" db="EMBL/GenBank/DDBJ databases">
        <title>Chromosome-scale genome assembly of Holotrichia oblita Faldermann.</title>
        <authorList>
            <person name="Rongchong L."/>
        </authorList>
    </citation>
    <scope>NUCLEOTIDE SEQUENCE</scope>
    <source>
        <strain evidence="1">81SQS9</strain>
    </source>
</reference>
<evidence type="ECO:0000313" key="2">
    <source>
        <dbReference type="Proteomes" id="UP001056778"/>
    </source>
</evidence>
<dbReference type="Proteomes" id="UP001056778">
    <property type="component" value="Chromosome 5"/>
</dbReference>
<comment type="caution">
    <text evidence="1">The sequence shown here is derived from an EMBL/GenBank/DDBJ whole genome shotgun (WGS) entry which is preliminary data.</text>
</comment>
<protein>
    <submittedName>
        <fullName evidence="1">Uncharacterized protein</fullName>
    </submittedName>
</protein>
<evidence type="ECO:0000313" key="1">
    <source>
        <dbReference type="EMBL" id="KAI4462227.1"/>
    </source>
</evidence>
<dbReference type="EMBL" id="CM043019">
    <property type="protein sequence ID" value="KAI4462227.1"/>
    <property type="molecule type" value="Genomic_DNA"/>
</dbReference>
<accession>A0ACB9T617</accession>
<proteinExistence type="predicted"/>
<name>A0ACB9T617_HOLOL</name>
<keyword evidence="2" id="KW-1185">Reference proteome</keyword>
<gene>
    <name evidence="1" type="ORF">MML48_5g00003268</name>
</gene>
<organism evidence="1 2">
    <name type="scientific">Holotrichia oblita</name>
    <name type="common">Chafer beetle</name>
    <dbReference type="NCBI Taxonomy" id="644536"/>
    <lineage>
        <taxon>Eukaryota</taxon>
        <taxon>Metazoa</taxon>
        <taxon>Ecdysozoa</taxon>
        <taxon>Arthropoda</taxon>
        <taxon>Hexapoda</taxon>
        <taxon>Insecta</taxon>
        <taxon>Pterygota</taxon>
        <taxon>Neoptera</taxon>
        <taxon>Endopterygota</taxon>
        <taxon>Coleoptera</taxon>
        <taxon>Polyphaga</taxon>
        <taxon>Scarabaeiformia</taxon>
        <taxon>Scarabaeidae</taxon>
        <taxon>Melolonthinae</taxon>
        <taxon>Holotrichia</taxon>
    </lineage>
</organism>